<dbReference type="SUPFAM" id="SSF143842">
    <property type="entry name" value="YwmB-like"/>
    <property type="match status" value="1"/>
</dbReference>
<accession>A0A1I2Q4P8</accession>
<proteinExistence type="predicted"/>
<dbReference type="Gene3D" id="3.30.360.40">
    <property type="entry name" value="YwmB-like"/>
    <property type="match status" value="1"/>
</dbReference>
<dbReference type="InterPro" id="IPR036209">
    <property type="entry name" value="YwmB-like_sf"/>
</dbReference>
<keyword evidence="2" id="KW-1185">Reference proteome</keyword>
<gene>
    <name evidence="1" type="ORF">SAMN02982927_01033</name>
</gene>
<dbReference type="Pfam" id="PF08680">
    <property type="entry name" value="DUF1779"/>
    <property type="match status" value="1"/>
</dbReference>
<organism evidence="1 2">
    <name type="scientific">Sporolactobacillus nakayamae</name>
    <dbReference type="NCBI Taxonomy" id="269670"/>
    <lineage>
        <taxon>Bacteria</taxon>
        <taxon>Bacillati</taxon>
        <taxon>Bacillota</taxon>
        <taxon>Bacilli</taxon>
        <taxon>Bacillales</taxon>
        <taxon>Sporolactobacillaceae</taxon>
        <taxon>Sporolactobacillus</taxon>
    </lineage>
</organism>
<evidence type="ECO:0000313" key="1">
    <source>
        <dbReference type="EMBL" id="SFG22643.1"/>
    </source>
</evidence>
<sequence>MNRNIFLIIIFLLSIQLYTATSQERASAEQATHQSDELNRVSLFAQAFKKYHAHVFNWTVYARENEASNVTLTQFHHLFAQKKAQLTRYSWKKLRPNEGAIGWQGTKKVTSGNYQMRVTYIAYPKGKYYQTVVLYRVSGESLMQNEWLKNKKEMTAEMSRIFHGQEHIYTCVKAYRSAKMKLALIDEGKRYLNFFSAAPIERLQEKTFVSISAYTKTWNNAIYTANKKMNIQAALRNDGDRTIIVLGSPIITTEY</sequence>
<dbReference type="AlphaFoldDB" id="A0A1I2Q4P8"/>
<evidence type="ECO:0000313" key="2">
    <source>
        <dbReference type="Proteomes" id="UP000198752"/>
    </source>
</evidence>
<name>A0A1I2Q4P8_9BACL</name>
<dbReference type="Gene3D" id="3.30.2030.10">
    <property type="entry name" value="YwmB-like"/>
    <property type="match status" value="1"/>
</dbReference>
<dbReference type="Proteomes" id="UP000198752">
    <property type="component" value="Unassembled WGS sequence"/>
</dbReference>
<reference evidence="2" key="1">
    <citation type="submission" date="2016-10" db="EMBL/GenBank/DDBJ databases">
        <authorList>
            <person name="Varghese N."/>
            <person name="Submissions S."/>
        </authorList>
    </citation>
    <scope>NUCLEOTIDE SEQUENCE [LARGE SCALE GENOMIC DNA]</scope>
    <source>
        <strain evidence="2">ATCC 700379</strain>
    </source>
</reference>
<dbReference type="RefSeq" id="WP_177184643.1">
    <property type="nucleotide sequence ID" value="NZ_FOOY01000006.1"/>
</dbReference>
<dbReference type="EMBL" id="FOOY01000006">
    <property type="protein sequence ID" value="SFG22643.1"/>
    <property type="molecule type" value="Genomic_DNA"/>
</dbReference>
<dbReference type="InterPro" id="IPR014794">
    <property type="entry name" value="DUF1779"/>
</dbReference>
<protein>
    <submittedName>
        <fullName evidence="1">TATA-box binding</fullName>
    </submittedName>
</protein>
<dbReference type="STRING" id="269670.SAMN02982927_01033"/>